<dbReference type="Gene3D" id="1.10.287.130">
    <property type="match status" value="1"/>
</dbReference>
<evidence type="ECO:0000256" key="7">
    <source>
        <dbReference type="ARBA" id="ARBA00022840"/>
    </source>
</evidence>
<evidence type="ECO:0000313" key="10">
    <source>
        <dbReference type="EMBL" id="EFI34123.1"/>
    </source>
</evidence>
<dbReference type="GO" id="GO:0005524">
    <property type="term" value="F:ATP binding"/>
    <property type="evidence" value="ECO:0007669"/>
    <property type="project" value="UniProtKB-KW"/>
</dbReference>
<dbReference type="SMART" id="SM00388">
    <property type="entry name" value="HisKA"/>
    <property type="match status" value="1"/>
</dbReference>
<organism evidence="10 11">
    <name type="scientific">Desulfonatronospira thiodismutans ASO3-1</name>
    <dbReference type="NCBI Taxonomy" id="555779"/>
    <lineage>
        <taxon>Bacteria</taxon>
        <taxon>Pseudomonadati</taxon>
        <taxon>Thermodesulfobacteriota</taxon>
        <taxon>Desulfovibrionia</taxon>
        <taxon>Desulfovibrionales</taxon>
        <taxon>Desulfonatronovibrionaceae</taxon>
        <taxon>Desulfonatronospira</taxon>
    </lineage>
</organism>
<dbReference type="GO" id="GO:0000155">
    <property type="term" value="F:phosphorelay sensor kinase activity"/>
    <property type="evidence" value="ECO:0007669"/>
    <property type="project" value="InterPro"/>
</dbReference>
<dbReference type="RefSeq" id="WP_008871472.1">
    <property type="nucleotide sequence ID" value="NZ_ACJN02000003.1"/>
</dbReference>
<dbReference type="eggNOG" id="COG3852">
    <property type="taxonomic scope" value="Bacteria"/>
</dbReference>
<evidence type="ECO:0000256" key="2">
    <source>
        <dbReference type="ARBA" id="ARBA00012438"/>
    </source>
</evidence>
<dbReference type="InterPro" id="IPR000014">
    <property type="entry name" value="PAS"/>
</dbReference>
<keyword evidence="3" id="KW-0597">Phosphoprotein</keyword>
<keyword evidence="11" id="KW-1185">Reference proteome</keyword>
<comment type="caution">
    <text evidence="10">The sequence shown here is derived from an EMBL/GenBank/DDBJ whole genome shotgun (WGS) entry which is preliminary data.</text>
</comment>
<gene>
    <name evidence="10" type="ORF">Dthio_PD1465</name>
</gene>
<dbReference type="InterPro" id="IPR036097">
    <property type="entry name" value="HisK_dim/P_sf"/>
</dbReference>
<dbReference type="CDD" id="cd00130">
    <property type="entry name" value="PAS"/>
    <property type="match status" value="1"/>
</dbReference>
<dbReference type="PRINTS" id="PR00344">
    <property type="entry name" value="BCTRLSENSOR"/>
</dbReference>
<dbReference type="PROSITE" id="PS50109">
    <property type="entry name" value="HIS_KIN"/>
    <property type="match status" value="1"/>
</dbReference>
<dbReference type="Pfam" id="PF02518">
    <property type="entry name" value="HATPase_c"/>
    <property type="match status" value="1"/>
</dbReference>
<evidence type="ECO:0000256" key="1">
    <source>
        <dbReference type="ARBA" id="ARBA00000085"/>
    </source>
</evidence>
<dbReference type="CDD" id="cd00082">
    <property type="entry name" value="HisKA"/>
    <property type="match status" value="1"/>
</dbReference>
<keyword evidence="4" id="KW-0808">Transferase</keyword>
<comment type="catalytic activity">
    <reaction evidence="1">
        <text>ATP + protein L-histidine = ADP + protein N-phospho-L-histidine.</text>
        <dbReference type="EC" id="2.7.13.3"/>
    </reaction>
</comment>
<dbReference type="InterPro" id="IPR003661">
    <property type="entry name" value="HisK_dim/P_dom"/>
</dbReference>
<dbReference type="Gene3D" id="3.30.565.10">
    <property type="entry name" value="Histidine kinase-like ATPase, C-terminal domain"/>
    <property type="match status" value="1"/>
</dbReference>
<dbReference type="OrthoDB" id="9773941at2"/>
<keyword evidence="6 10" id="KW-0418">Kinase</keyword>
<proteinExistence type="predicted"/>
<dbReference type="Proteomes" id="UP000005496">
    <property type="component" value="Unassembled WGS sequence"/>
</dbReference>
<evidence type="ECO:0000256" key="4">
    <source>
        <dbReference type="ARBA" id="ARBA00022679"/>
    </source>
</evidence>
<dbReference type="SMART" id="SM00387">
    <property type="entry name" value="HATPase_c"/>
    <property type="match status" value="1"/>
</dbReference>
<accession>D6STV7</accession>
<dbReference type="SMART" id="SM00091">
    <property type="entry name" value="PAS"/>
    <property type="match status" value="1"/>
</dbReference>
<dbReference type="EMBL" id="ACJN02000003">
    <property type="protein sequence ID" value="EFI34123.1"/>
    <property type="molecule type" value="Genomic_DNA"/>
</dbReference>
<dbReference type="Gene3D" id="3.30.450.20">
    <property type="entry name" value="PAS domain"/>
    <property type="match status" value="1"/>
</dbReference>
<dbReference type="Pfam" id="PF00512">
    <property type="entry name" value="HisKA"/>
    <property type="match status" value="1"/>
</dbReference>
<dbReference type="Pfam" id="PF13188">
    <property type="entry name" value="PAS_8"/>
    <property type="match status" value="1"/>
</dbReference>
<dbReference type="CDD" id="cd00075">
    <property type="entry name" value="HATPase"/>
    <property type="match status" value="1"/>
</dbReference>
<evidence type="ECO:0000256" key="3">
    <source>
        <dbReference type="ARBA" id="ARBA00022553"/>
    </source>
</evidence>
<dbReference type="PANTHER" id="PTHR43065:SF10">
    <property type="entry name" value="PEROXIDE STRESS-ACTIVATED HISTIDINE KINASE MAK3"/>
    <property type="match status" value="1"/>
</dbReference>
<keyword evidence="7" id="KW-0067">ATP-binding</keyword>
<dbReference type="AlphaFoldDB" id="D6STV7"/>
<dbReference type="SUPFAM" id="SSF47384">
    <property type="entry name" value="Homodimeric domain of signal transducing histidine kinase"/>
    <property type="match status" value="1"/>
</dbReference>
<name>D6STV7_9BACT</name>
<evidence type="ECO:0000256" key="5">
    <source>
        <dbReference type="ARBA" id="ARBA00022741"/>
    </source>
</evidence>
<dbReference type="InterPro" id="IPR004358">
    <property type="entry name" value="Sig_transdc_His_kin-like_C"/>
</dbReference>
<dbReference type="PANTHER" id="PTHR43065">
    <property type="entry name" value="SENSOR HISTIDINE KINASE"/>
    <property type="match status" value="1"/>
</dbReference>
<dbReference type="InterPro" id="IPR035965">
    <property type="entry name" value="PAS-like_dom_sf"/>
</dbReference>
<keyword evidence="5" id="KW-0547">Nucleotide-binding</keyword>
<dbReference type="EC" id="2.7.13.3" evidence="2"/>
<dbReference type="SUPFAM" id="SSF55785">
    <property type="entry name" value="PYP-like sensor domain (PAS domain)"/>
    <property type="match status" value="1"/>
</dbReference>
<evidence type="ECO:0000256" key="6">
    <source>
        <dbReference type="ARBA" id="ARBA00022777"/>
    </source>
</evidence>
<sequence length="555" mass="62395">MDIRLDRKEVSTALVFGLIFVLLGAGLFFLTWQNLRQQQEQVREHMALSAQSIGRGIEANLYRGAMRGMGGRRWADEQDFIPAAEDLLKELMQDGDVVFLGLYGPEGEEFYASRDILPVDFRPGPEMLEKASREVWNAELVLDGQQVFVQGFPSRRMGHMRGRMLQENDPGNGYGSLFIALDMSGHLEAYSGYKRTISVQAVFTFTALFIIGLLAWGYVRKKEQGRQFVRLSSFHSRLLDNMPDGLISVNSRMEITAANPAAQELLDQNRNIVGSSLSEVLPLEIDLEQRSGWHELEMGNRSIEVLILPIGEEEDFLVLLRDRTRMRELESSLEHSRRLAAVGRFAAGLAHEIRNPLSSLKGFAQYFQQKFSGEEPASEYARTMVSEADRLNRVINDLMYLARPRSLQRVELNLADLFQEVRTLLEMDLRSGSVQLILEPGEVEVKADRDLIKQAVLNLVLNSLQASRQGGEISLRATREKDRVRIEVQDRGCGMDAATREKALEPFFSAREKGSGLGLAIVHRIVQDHGGEIEIDSMEGKGTRVALLLPDTSDG</sequence>
<evidence type="ECO:0000259" key="9">
    <source>
        <dbReference type="PROSITE" id="PS50109"/>
    </source>
</evidence>
<dbReference type="SUPFAM" id="SSF55874">
    <property type="entry name" value="ATPase domain of HSP90 chaperone/DNA topoisomerase II/histidine kinase"/>
    <property type="match status" value="1"/>
</dbReference>
<evidence type="ECO:0000313" key="11">
    <source>
        <dbReference type="Proteomes" id="UP000005496"/>
    </source>
</evidence>
<dbReference type="InterPro" id="IPR036890">
    <property type="entry name" value="HATPase_C_sf"/>
</dbReference>
<evidence type="ECO:0000256" key="8">
    <source>
        <dbReference type="ARBA" id="ARBA00023012"/>
    </source>
</evidence>
<protein>
    <recommendedName>
        <fullName evidence="2">histidine kinase</fullName>
        <ecNumber evidence="2">2.7.13.3</ecNumber>
    </recommendedName>
</protein>
<feature type="domain" description="Histidine kinase" evidence="9">
    <location>
        <begin position="348"/>
        <end position="553"/>
    </location>
</feature>
<dbReference type="InterPro" id="IPR003594">
    <property type="entry name" value="HATPase_dom"/>
</dbReference>
<reference evidence="10" key="1">
    <citation type="submission" date="2010-05" db="EMBL/GenBank/DDBJ databases">
        <title>The draft genome of Desulfonatronospira thiodismutans ASO3-1.</title>
        <authorList>
            <consortium name="US DOE Joint Genome Institute (JGI-PGF)"/>
            <person name="Lucas S."/>
            <person name="Copeland A."/>
            <person name="Lapidus A."/>
            <person name="Cheng J.-F."/>
            <person name="Bruce D."/>
            <person name="Goodwin L."/>
            <person name="Pitluck S."/>
            <person name="Chertkov O."/>
            <person name="Brettin T."/>
            <person name="Detter J.C."/>
            <person name="Han C."/>
            <person name="Land M.L."/>
            <person name="Hauser L."/>
            <person name="Kyrpides N."/>
            <person name="Mikhailova N."/>
            <person name="Muyzer G."/>
            <person name="Woyke T."/>
        </authorList>
    </citation>
    <scope>NUCLEOTIDE SEQUENCE [LARGE SCALE GENOMIC DNA]</scope>
    <source>
        <strain evidence="10">ASO3-1</strain>
    </source>
</reference>
<keyword evidence="8" id="KW-0902">Two-component regulatory system</keyword>
<dbReference type="InterPro" id="IPR005467">
    <property type="entry name" value="His_kinase_dom"/>
</dbReference>